<dbReference type="GeneID" id="36395005"/>
<dbReference type="InterPro" id="IPR050121">
    <property type="entry name" value="Cytochrome_P450_monoxygenase"/>
</dbReference>
<dbReference type="PROSITE" id="PS00086">
    <property type="entry name" value="CYTOCHROME_P450"/>
    <property type="match status" value="1"/>
</dbReference>
<dbReference type="RefSeq" id="XP_024553813.1">
    <property type="nucleotide sequence ID" value="XM_024697996.1"/>
</dbReference>
<dbReference type="SUPFAM" id="SSF48264">
    <property type="entry name" value="Cytochrome P450"/>
    <property type="match status" value="1"/>
</dbReference>
<dbReference type="InterPro" id="IPR036396">
    <property type="entry name" value="Cyt_P450_sf"/>
</dbReference>
<accession>A0A384K6M7</accession>
<dbReference type="PANTHER" id="PTHR24305:SF166">
    <property type="entry name" value="CYTOCHROME P450 12A4, MITOCHONDRIAL-RELATED"/>
    <property type="match status" value="1"/>
</dbReference>
<dbReference type="EMBL" id="CP009820">
    <property type="protein sequence ID" value="ATZ58483.1"/>
    <property type="molecule type" value="Genomic_DNA"/>
</dbReference>
<dbReference type="GO" id="GO:0004497">
    <property type="term" value="F:monooxygenase activity"/>
    <property type="evidence" value="ECO:0007669"/>
    <property type="project" value="UniProtKB-KW"/>
</dbReference>
<dbReference type="GO" id="GO:0020037">
    <property type="term" value="F:heme binding"/>
    <property type="evidence" value="ECO:0007669"/>
    <property type="project" value="InterPro"/>
</dbReference>
<proteinExistence type="inferred from homology"/>
<dbReference type="EMBL" id="CP009820">
    <property type="protein sequence ID" value="ATZ58484.1"/>
    <property type="molecule type" value="Genomic_DNA"/>
</dbReference>
<keyword evidence="3 6" id="KW-0479">Metal-binding</keyword>
<dbReference type="PRINTS" id="PR00463">
    <property type="entry name" value="EP450I"/>
</dbReference>
<protein>
    <recommendedName>
        <fullName evidence="10">Cytochrome P450</fullName>
    </recommendedName>
</protein>
<reference evidence="8" key="4">
    <citation type="submission" date="2017-12" db="EMBL/GenBank/DDBJ databases">
        <authorList>
            <person name="van Kan J."/>
        </authorList>
    </citation>
    <scope>NUCLEOTIDE SEQUENCE</scope>
    <source>
        <strain evidence="8">B05.10</strain>
    </source>
</reference>
<dbReference type="InterPro" id="IPR001128">
    <property type="entry name" value="Cyt_P450"/>
</dbReference>
<dbReference type="GO" id="GO:0016705">
    <property type="term" value="F:oxidoreductase activity, acting on paired donors, with incorporation or reduction of molecular oxygen"/>
    <property type="evidence" value="ECO:0007669"/>
    <property type="project" value="InterPro"/>
</dbReference>
<reference evidence="8 9" key="3">
    <citation type="journal article" date="2017" name="Mol. Plant Pathol.">
        <title>A gapless genome sequence of the fungus Botrytis cinerea.</title>
        <authorList>
            <person name="Van Kan J.A."/>
            <person name="Stassen J.H."/>
            <person name="Mosbach A."/>
            <person name="Van Der Lee T.A."/>
            <person name="Faino L."/>
            <person name="Farmer A.D."/>
            <person name="Papasotiriou D.G."/>
            <person name="Zhou S."/>
            <person name="Seidl M.F."/>
            <person name="Cottam E."/>
            <person name="Edel D."/>
            <person name="Hahn M."/>
            <person name="Schwartz D.C."/>
            <person name="Dietrich R.A."/>
            <person name="Widdison S."/>
            <person name="Scalliet G."/>
        </authorList>
    </citation>
    <scope>NUCLEOTIDE SEQUENCE [LARGE SCALE GENOMIC DNA]</scope>
    <source>
        <strain evidence="8 9">B05.10</strain>
    </source>
</reference>
<feature type="binding site" description="axial binding residue" evidence="6">
    <location>
        <position position="212"/>
    </location>
    <ligand>
        <name>heme</name>
        <dbReference type="ChEBI" id="CHEBI:30413"/>
    </ligand>
    <ligandPart>
        <name>Fe</name>
        <dbReference type="ChEBI" id="CHEBI:18248"/>
    </ligandPart>
</feature>
<evidence type="ECO:0000256" key="5">
    <source>
        <dbReference type="ARBA" id="ARBA00023026"/>
    </source>
</evidence>
<keyword evidence="4 6" id="KW-0408">Iron</keyword>
<keyword evidence="5" id="KW-0843">Virulence</keyword>
<gene>
    <name evidence="8" type="ORF">BCIN_16g02540</name>
</gene>
<reference evidence="8 9" key="2">
    <citation type="journal article" date="2012" name="Eukaryot. Cell">
        <title>Genome update of Botrytis cinerea strains B05.10 and T4.</title>
        <authorList>
            <person name="Staats M."/>
            <person name="van Kan J.A."/>
        </authorList>
    </citation>
    <scope>NUCLEOTIDE SEQUENCE [LARGE SCALE GENOMIC DNA]</scope>
    <source>
        <strain evidence="8 9">B05.10</strain>
    </source>
</reference>
<dbReference type="OrthoDB" id="3945418at2759"/>
<evidence type="ECO:0000256" key="6">
    <source>
        <dbReference type="PIRSR" id="PIRSR602401-1"/>
    </source>
</evidence>
<evidence type="ECO:0000256" key="2">
    <source>
        <dbReference type="ARBA" id="ARBA00010617"/>
    </source>
</evidence>
<evidence type="ECO:0000313" key="9">
    <source>
        <dbReference type="Proteomes" id="UP000001798"/>
    </source>
</evidence>
<dbReference type="PANTHER" id="PTHR24305">
    <property type="entry name" value="CYTOCHROME P450"/>
    <property type="match status" value="1"/>
</dbReference>
<name>A0A384K6M7_BOTFB</name>
<keyword evidence="6 7" id="KW-0349">Heme</keyword>
<comment type="similarity">
    <text evidence="2 7">Belongs to the cytochrome P450 family.</text>
</comment>
<dbReference type="KEGG" id="bfu:BCIN_16g02540"/>
<dbReference type="AlphaFoldDB" id="A0A384K6M7"/>
<dbReference type="InterPro" id="IPR002401">
    <property type="entry name" value="Cyt_P450_E_grp-I"/>
</dbReference>
<dbReference type="Pfam" id="PF00067">
    <property type="entry name" value="p450"/>
    <property type="match status" value="1"/>
</dbReference>
<reference evidence="8 9" key="1">
    <citation type="journal article" date="2011" name="PLoS Genet.">
        <title>Genomic analysis of the necrotrophic fungal pathogens Sclerotinia sclerotiorum and Botrytis cinerea.</title>
        <authorList>
            <person name="Amselem J."/>
            <person name="Cuomo C.A."/>
            <person name="van Kan J.A."/>
            <person name="Viaud M."/>
            <person name="Benito E.P."/>
            <person name="Couloux A."/>
            <person name="Coutinho P.M."/>
            <person name="de Vries R.P."/>
            <person name="Dyer P.S."/>
            <person name="Fillinger S."/>
            <person name="Fournier E."/>
            <person name="Gout L."/>
            <person name="Hahn M."/>
            <person name="Kohn L."/>
            <person name="Lapalu N."/>
            <person name="Plummer K.M."/>
            <person name="Pradier J.M."/>
            <person name="Quevillon E."/>
            <person name="Sharon A."/>
            <person name="Simon A."/>
            <person name="ten Have A."/>
            <person name="Tudzynski B."/>
            <person name="Tudzynski P."/>
            <person name="Wincker P."/>
            <person name="Andrew M."/>
            <person name="Anthouard V."/>
            <person name="Beever R.E."/>
            <person name="Beffa R."/>
            <person name="Benoit I."/>
            <person name="Bouzid O."/>
            <person name="Brault B."/>
            <person name="Chen Z."/>
            <person name="Choquer M."/>
            <person name="Collemare J."/>
            <person name="Cotton P."/>
            <person name="Danchin E.G."/>
            <person name="Da Silva C."/>
            <person name="Gautier A."/>
            <person name="Giraud C."/>
            <person name="Giraud T."/>
            <person name="Gonzalez C."/>
            <person name="Grossetete S."/>
            <person name="Guldener U."/>
            <person name="Henrissat B."/>
            <person name="Howlett B.J."/>
            <person name="Kodira C."/>
            <person name="Kretschmer M."/>
            <person name="Lappartient A."/>
            <person name="Leroch M."/>
            <person name="Levis C."/>
            <person name="Mauceli E."/>
            <person name="Neuveglise C."/>
            <person name="Oeser B."/>
            <person name="Pearson M."/>
            <person name="Poulain J."/>
            <person name="Poussereau N."/>
            <person name="Quesneville H."/>
            <person name="Rascle C."/>
            <person name="Schumacher J."/>
            <person name="Segurens B."/>
            <person name="Sexton A."/>
            <person name="Silva E."/>
            <person name="Sirven C."/>
            <person name="Soanes D.M."/>
            <person name="Talbot N.J."/>
            <person name="Templeton M."/>
            <person name="Yandava C."/>
            <person name="Yarden O."/>
            <person name="Zeng Q."/>
            <person name="Rollins J.A."/>
            <person name="Lebrun M.H."/>
            <person name="Dickman M."/>
        </authorList>
    </citation>
    <scope>NUCLEOTIDE SEQUENCE [LARGE SCALE GENOMIC DNA]</scope>
    <source>
        <strain evidence="8 9">B05.10</strain>
    </source>
</reference>
<dbReference type="Proteomes" id="UP000001798">
    <property type="component" value="Chromosome 16"/>
</dbReference>
<dbReference type="PRINTS" id="PR00385">
    <property type="entry name" value="P450"/>
</dbReference>
<organism evidence="8 9">
    <name type="scientific">Botryotinia fuckeliana (strain B05.10)</name>
    <name type="common">Noble rot fungus</name>
    <name type="synonym">Botrytis cinerea</name>
    <dbReference type="NCBI Taxonomy" id="332648"/>
    <lineage>
        <taxon>Eukaryota</taxon>
        <taxon>Fungi</taxon>
        <taxon>Dikarya</taxon>
        <taxon>Ascomycota</taxon>
        <taxon>Pezizomycotina</taxon>
        <taxon>Leotiomycetes</taxon>
        <taxon>Helotiales</taxon>
        <taxon>Sclerotiniaceae</taxon>
        <taxon>Botrytis</taxon>
    </lineage>
</organism>
<evidence type="ECO:0000256" key="7">
    <source>
        <dbReference type="RuleBase" id="RU000461"/>
    </source>
</evidence>
<dbReference type="RefSeq" id="XP_024553812.1">
    <property type="nucleotide sequence ID" value="XM_024697995.1"/>
</dbReference>
<keyword evidence="7" id="KW-0503">Monooxygenase</keyword>
<dbReference type="Gene3D" id="1.10.630.10">
    <property type="entry name" value="Cytochrome P450"/>
    <property type="match status" value="1"/>
</dbReference>
<sequence length="271" mass="29803">MRLLMVRTELTDIMSSKPSEVSSEKLLGPTKKESVFASILDSAILPPTEKTLLRLQQEGSLSVLAGTESPAQTLKIIFYHLLTNPAIIAKLRAELDTAPTPTSWATLEHLPYLSAVIDEGNHLSFGVTARTARIADEQLTYTPSSHVTSTTNKGTFYKIPTGTPISITTLSAHTAETVFPDPFVFDPERWLGDEGRERRKYQMAFGKGGRVCIGIELARAELYLVTAALVIRFDMKLFETDDSDVGFLCDYQVAMPKLDSKGVQVMAKAFA</sequence>
<keyword evidence="9" id="KW-1185">Reference proteome</keyword>
<evidence type="ECO:0008006" key="10">
    <source>
        <dbReference type="Google" id="ProtNLM"/>
    </source>
</evidence>
<evidence type="ECO:0000256" key="3">
    <source>
        <dbReference type="ARBA" id="ARBA00022723"/>
    </source>
</evidence>
<dbReference type="InterPro" id="IPR017972">
    <property type="entry name" value="Cyt_P450_CS"/>
</dbReference>
<keyword evidence="7" id="KW-0560">Oxidoreductase</keyword>
<dbReference type="GO" id="GO:0005506">
    <property type="term" value="F:iron ion binding"/>
    <property type="evidence" value="ECO:0007669"/>
    <property type="project" value="InterPro"/>
</dbReference>
<comment type="cofactor">
    <cofactor evidence="1 6">
        <name>heme</name>
        <dbReference type="ChEBI" id="CHEBI:30413"/>
    </cofactor>
</comment>
<evidence type="ECO:0000313" key="8">
    <source>
        <dbReference type="EMBL" id="ATZ58483.1"/>
    </source>
</evidence>
<dbReference type="VEuPathDB" id="FungiDB:Bcin16g02540"/>
<evidence type="ECO:0000256" key="4">
    <source>
        <dbReference type="ARBA" id="ARBA00023004"/>
    </source>
</evidence>
<evidence type="ECO:0000256" key="1">
    <source>
        <dbReference type="ARBA" id="ARBA00001971"/>
    </source>
</evidence>